<organism evidence="2 3">
    <name type="scientific">Mythimna separata</name>
    <name type="common">Oriental armyworm</name>
    <name type="synonym">Pseudaletia separata</name>
    <dbReference type="NCBI Taxonomy" id="271217"/>
    <lineage>
        <taxon>Eukaryota</taxon>
        <taxon>Metazoa</taxon>
        <taxon>Ecdysozoa</taxon>
        <taxon>Arthropoda</taxon>
        <taxon>Hexapoda</taxon>
        <taxon>Insecta</taxon>
        <taxon>Pterygota</taxon>
        <taxon>Neoptera</taxon>
        <taxon>Endopterygota</taxon>
        <taxon>Lepidoptera</taxon>
        <taxon>Glossata</taxon>
        <taxon>Ditrysia</taxon>
        <taxon>Noctuoidea</taxon>
        <taxon>Noctuidae</taxon>
        <taxon>Noctuinae</taxon>
        <taxon>Hadenini</taxon>
        <taxon>Mythimna</taxon>
    </lineage>
</organism>
<reference evidence="2" key="1">
    <citation type="submission" date="2023-03" db="EMBL/GenBank/DDBJ databases">
        <title>Chromosome-level genomes of two armyworms, Mythimna separata and Mythimna loreyi, provide insights into the biosynthesis and reception of sex pheromones.</title>
        <authorList>
            <person name="Zhao H."/>
        </authorList>
    </citation>
    <scope>NUCLEOTIDE SEQUENCE</scope>
    <source>
        <strain evidence="2">BeijingLab</strain>
        <tissue evidence="2">Pupa</tissue>
    </source>
</reference>
<comment type="caution">
    <text evidence="2">The sequence shown here is derived from an EMBL/GenBank/DDBJ whole genome shotgun (WGS) entry which is preliminary data.</text>
</comment>
<accession>A0AAD8E1F0</accession>
<dbReference type="Proteomes" id="UP001231518">
    <property type="component" value="Chromosome 1"/>
</dbReference>
<name>A0AAD8E1F0_MYTSE</name>
<keyword evidence="3" id="KW-1185">Reference proteome</keyword>
<protein>
    <submittedName>
        <fullName evidence="2">Uncharacterized protein</fullName>
    </submittedName>
</protein>
<evidence type="ECO:0000313" key="2">
    <source>
        <dbReference type="EMBL" id="KAJ8737067.1"/>
    </source>
</evidence>
<dbReference type="EMBL" id="JARGEI010000001">
    <property type="protein sequence ID" value="KAJ8737067.1"/>
    <property type="molecule type" value="Genomic_DNA"/>
</dbReference>
<proteinExistence type="predicted"/>
<dbReference type="AlphaFoldDB" id="A0AAD8E1F0"/>
<feature type="transmembrane region" description="Helical" evidence="1">
    <location>
        <begin position="94"/>
        <end position="115"/>
    </location>
</feature>
<gene>
    <name evidence="2" type="ORF">PYW07_000338</name>
</gene>
<keyword evidence="1" id="KW-0812">Transmembrane</keyword>
<evidence type="ECO:0000313" key="3">
    <source>
        <dbReference type="Proteomes" id="UP001231518"/>
    </source>
</evidence>
<evidence type="ECO:0000256" key="1">
    <source>
        <dbReference type="SAM" id="Phobius"/>
    </source>
</evidence>
<keyword evidence="1" id="KW-1133">Transmembrane helix</keyword>
<sequence>MKLYPGLGFTAPVPTCGCVCLRGWGCPVHFLLFTSLITCDVTSSDRRDVTPSDRPFVSYLRTVVLINYPLYISVCEREDFDPTPWLTQITPKLIYPLYYCNKFLYCYIIVFFSFLGRH</sequence>
<keyword evidence="1" id="KW-0472">Membrane</keyword>